<dbReference type="RefSeq" id="WP_169663710.1">
    <property type="nucleotide sequence ID" value="NZ_CP076133.1"/>
</dbReference>
<dbReference type="AlphaFoldDB" id="A0AAX1NDK4"/>
<proteinExistence type="predicted"/>
<dbReference type="Proteomes" id="UP000678679">
    <property type="component" value="Chromosome 2"/>
</dbReference>
<protein>
    <submittedName>
        <fullName evidence="1">Uncharacterized protein</fullName>
    </submittedName>
</protein>
<evidence type="ECO:0000313" key="1">
    <source>
        <dbReference type="EMBL" id="QWG04222.1"/>
    </source>
</evidence>
<name>A0AAX1NDK4_9BACT</name>
<dbReference type="EMBL" id="CP076133">
    <property type="protein sequence ID" value="QWG04222.1"/>
    <property type="molecule type" value="Genomic_DNA"/>
</dbReference>
<accession>A0AAX1NDK4</accession>
<sequence>MNITTSPRLNFDGNATLNIATGNNNKYKYLKLFDEDVHQVYTHPRIYIEEEEVEEEEVENYHIQTDKKGQFVEIKSIKVLTEDYRKWMCTPLGKSDLDQEYHDLYSLFIGSDIIHPGYMNYYGDLSFNLLDAKIVSVTNDPQQEYSAMIGENIAFKNTYLCDVSPELQLITQIFYKSIQIGNDTSDTPHKSTTRYLNLFKVYNAQGIQGGAGTFHTQFSFKDDVDNELLRGKTFHLRFTFHQLFEIQYPDYNKLNGADNPAQIRVTGTIFEVNDDLKTDYFKRVLTYKHNNTFNSINELYQKPGASNIPFDISNNQVVIDLLNFLPSKGIPHKPKEEPKEPMSLKGEYKFNGFINLNLGKLFIRFKTDNGEVLELGTLDYENDYNQEKMIQCSGLYQFDFPTSIHPQDGKLQIYIEKDLVFEEQDLYITTDQAGNYTDYSEFGDKFLNNSNSKESIQLHVYERGIPVQKENAIAGCALSLVGDFHRQVEKVTSLQIDLYDNVTFFPKKKAGVLAYIFEPHISIDEVQNEQVYTLFDLVHKYQIVFIKVFKEDPEITQLLESVDQITLEDVKRKVLLPNFTIVPAMLKRYNGIFLKDETWLNPSQVNNLLENYMSPSNFANYNYMPITRDLSHQQYQLLKKYADQLSQQS</sequence>
<keyword evidence="2" id="KW-1185">Reference proteome</keyword>
<organism evidence="1 2">
    <name type="scientific">Flammeovirga yaeyamensis</name>
    <dbReference type="NCBI Taxonomy" id="367791"/>
    <lineage>
        <taxon>Bacteria</taxon>
        <taxon>Pseudomonadati</taxon>
        <taxon>Bacteroidota</taxon>
        <taxon>Cytophagia</taxon>
        <taxon>Cytophagales</taxon>
        <taxon>Flammeovirgaceae</taxon>
        <taxon>Flammeovirga</taxon>
    </lineage>
</organism>
<evidence type="ECO:0000313" key="2">
    <source>
        <dbReference type="Proteomes" id="UP000678679"/>
    </source>
</evidence>
<gene>
    <name evidence="1" type="ORF">KMW28_25350</name>
</gene>
<reference evidence="1 2" key="1">
    <citation type="submission" date="2021-05" db="EMBL/GenBank/DDBJ databases">
        <title>Comparative genomic studies on the polysaccharide-degrading batcterial strains of the Flammeovirga genus.</title>
        <authorList>
            <person name="Zewei F."/>
            <person name="Zheng Z."/>
            <person name="Yu L."/>
            <person name="Ruyue G."/>
            <person name="Yanhong M."/>
            <person name="Yuanyuan C."/>
            <person name="Jingyan G."/>
            <person name="Wenjun H."/>
        </authorList>
    </citation>
    <scope>NUCLEOTIDE SEQUENCE [LARGE SCALE GENOMIC DNA]</scope>
    <source>
        <strain evidence="1 2">NBRC:100898</strain>
    </source>
</reference>
<dbReference type="KEGG" id="fya:KMW28_25350"/>